<protein>
    <submittedName>
        <fullName evidence="1">Uncharacterized protein</fullName>
    </submittedName>
</protein>
<accession>A0ABD0YIW4</accession>
<dbReference type="EMBL" id="JBFDAA010000007">
    <property type="protein sequence ID" value="KAL1130534.1"/>
    <property type="molecule type" value="Genomic_DNA"/>
</dbReference>
<organism evidence="1 2">
    <name type="scientific">Ranatra chinensis</name>
    <dbReference type="NCBI Taxonomy" id="642074"/>
    <lineage>
        <taxon>Eukaryota</taxon>
        <taxon>Metazoa</taxon>
        <taxon>Ecdysozoa</taxon>
        <taxon>Arthropoda</taxon>
        <taxon>Hexapoda</taxon>
        <taxon>Insecta</taxon>
        <taxon>Pterygota</taxon>
        <taxon>Neoptera</taxon>
        <taxon>Paraneoptera</taxon>
        <taxon>Hemiptera</taxon>
        <taxon>Heteroptera</taxon>
        <taxon>Panheteroptera</taxon>
        <taxon>Nepomorpha</taxon>
        <taxon>Nepidae</taxon>
        <taxon>Ranatrinae</taxon>
        <taxon>Ranatra</taxon>
    </lineage>
</organism>
<gene>
    <name evidence="1" type="ORF">AAG570_011780</name>
</gene>
<comment type="caution">
    <text evidence="1">The sequence shown here is derived from an EMBL/GenBank/DDBJ whole genome shotgun (WGS) entry which is preliminary data.</text>
</comment>
<evidence type="ECO:0000313" key="2">
    <source>
        <dbReference type="Proteomes" id="UP001558652"/>
    </source>
</evidence>
<name>A0ABD0YIW4_9HEMI</name>
<reference evidence="1 2" key="1">
    <citation type="submission" date="2024-07" db="EMBL/GenBank/DDBJ databases">
        <title>Chromosome-level genome assembly of the water stick insect Ranatra chinensis (Heteroptera: Nepidae).</title>
        <authorList>
            <person name="Liu X."/>
        </authorList>
    </citation>
    <scope>NUCLEOTIDE SEQUENCE [LARGE SCALE GENOMIC DNA]</scope>
    <source>
        <strain evidence="1">Cailab_2021Rc</strain>
        <tissue evidence="1">Muscle</tissue>
    </source>
</reference>
<sequence>MFYENKKQETTEIGSGFHYCRLQCWALPDSICCYDWDSLESGMDLLYFCFYRPLSCSISDDLFRVDGRCYGWLGTRGACVVGQLASLFFALKPSIGGTHWRLITWVLYSLSTSETTASSAFVLWSGPECRGCRTPLAATEGGPSVMPRAFLITHRRYTDIVTSPVRETMSDIPPQKEDKLHAHLSVVSSKYAVLDLLYNSSSFSLPFTLSRSSLKMASKFQNIFDKNSKQKSKGLRRHM</sequence>
<proteinExistence type="predicted"/>
<dbReference type="AlphaFoldDB" id="A0ABD0YIW4"/>
<keyword evidence="2" id="KW-1185">Reference proteome</keyword>
<dbReference type="Proteomes" id="UP001558652">
    <property type="component" value="Unassembled WGS sequence"/>
</dbReference>
<evidence type="ECO:0000313" key="1">
    <source>
        <dbReference type="EMBL" id="KAL1130534.1"/>
    </source>
</evidence>